<name>A0A8I2KMD9_9GAMM</name>
<accession>A0A8I2KMD9</accession>
<keyword evidence="7" id="KW-1185">Reference proteome</keyword>
<protein>
    <submittedName>
        <fullName evidence="4 5">Gamma-glutamylcyclotransferase</fullName>
    </submittedName>
</protein>
<organism evidence="4 6">
    <name type="scientific">Pseudoalteromonas maricaloris</name>
    <dbReference type="NCBI Taxonomy" id="184924"/>
    <lineage>
        <taxon>Bacteria</taxon>
        <taxon>Pseudomonadati</taxon>
        <taxon>Pseudomonadota</taxon>
        <taxon>Gammaproteobacteria</taxon>
        <taxon>Alteromonadales</taxon>
        <taxon>Pseudoalteromonadaceae</taxon>
        <taxon>Pseudoalteromonas</taxon>
    </lineage>
</organism>
<dbReference type="Proteomes" id="UP001304419">
    <property type="component" value="Chromosome 1"/>
</dbReference>
<evidence type="ECO:0000313" key="6">
    <source>
        <dbReference type="Proteomes" id="UP000646877"/>
    </source>
</evidence>
<dbReference type="CDD" id="cd06661">
    <property type="entry name" value="GGCT_like"/>
    <property type="match status" value="1"/>
</dbReference>
<dbReference type="Proteomes" id="UP000646877">
    <property type="component" value="Unassembled WGS sequence"/>
</dbReference>
<keyword evidence="4" id="KW-0808">Transferase</keyword>
<evidence type="ECO:0000313" key="5">
    <source>
        <dbReference type="EMBL" id="WOX28154.1"/>
    </source>
</evidence>
<dbReference type="RefSeq" id="WP_039492719.1">
    <property type="nucleotide sequence ID" value="NZ_CBCSDF010000015.1"/>
</dbReference>
<dbReference type="InterPro" id="IPR017939">
    <property type="entry name" value="G-Glutamylcylcotransferase"/>
</dbReference>
<dbReference type="AlphaFoldDB" id="A0A8I2KMD9"/>
<dbReference type="Gene3D" id="3.10.490.10">
    <property type="entry name" value="Gamma-glutamyl cyclotransferase-like"/>
    <property type="match status" value="1"/>
</dbReference>
<dbReference type="Pfam" id="PF13772">
    <property type="entry name" value="AIG2_2"/>
    <property type="match status" value="1"/>
</dbReference>
<evidence type="ECO:0000256" key="2">
    <source>
        <dbReference type="PIRSR" id="PIRSR617939-1"/>
    </source>
</evidence>
<dbReference type="GO" id="GO:0016740">
    <property type="term" value="F:transferase activity"/>
    <property type="evidence" value="ECO:0007669"/>
    <property type="project" value="UniProtKB-KW"/>
</dbReference>
<keyword evidence="1" id="KW-0456">Lyase</keyword>
<feature type="active site" description="Proton acceptor" evidence="2">
    <location>
        <position position="84"/>
    </location>
</feature>
<reference evidence="4" key="1">
    <citation type="submission" date="2019-10" db="EMBL/GenBank/DDBJ databases">
        <authorList>
            <person name="Paulsen S."/>
        </authorList>
    </citation>
    <scope>NUCLEOTIDE SEQUENCE</scope>
    <source>
        <strain evidence="4">LMG 19692</strain>
    </source>
</reference>
<feature type="binding site" evidence="3">
    <location>
        <position position="123"/>
    </location>
    <ligand>
        <name>substrate</name>
    </ligand>
</feature>
<dbReference type="EMBL" id="CP137578">
    <property type="protein sequence ID" value="WOX28154.1"/>
    <property type="molecule type" value="Genomic_DNA"/>
</dbReference>
<evidence type="ECO:0000256" key="3">
    <source>
        <dbReference type="PIRSR" id="PIRSR617939-2"/>
    </source>
</evidence>
<dbReference type="SUPFAM" id="SSF110857">
    <property type="entry name" value="Gamma-glutamyl cyclotransferase-like"/>
    <property type="match status" value="1"/>
</dbReference>
<sequence>MCDKNIINFSFGSNMSTARLLARLPQAKLLGVGKLHGYRLTFDMLSTDGSAKCSITPSTKANSHVYGVLYALDEQEKARLDDIEGERYSCHCLPVERQDGGMVDAWCYIANTFVEHQLPFDWYVHHVLAGAKEHQFPTSYLQAISAQSHVTDNNSDRQQQELAIYQCDITKLNLKA</sequence>
<dbReference type="EMBL" id="WEIA01000005">
    <property type="protein sequence ID" value="NLR21606.1"/>
    <property type="molecule type" value="Genomic_DNA"/>
</dbReference>
<dbReference type="InterPro" id="IPR036568">
    <property type="entry name" value="GGCT-like_sf"/>
</dbReference>
<gene>
    <name evidence="4" type="ORF">F9Y85_09795</name>
    <name evidence="5" type="ORF">R5H13_16210</name>
</gene>
<evidence type="ECO:0000313" key="4">
    <source>
        <dbReference type="EMBL" id="NLR21606.1"/>
    </source>
</evidence>
<proteinExistence type="predicted"/>
<dbReference type="GO" id="GO:0003839">
    <property type="term" value="F:gamma-glutamylcyclotransferase activity"/>
    <property type="evidence" value="ECO:0007669"/>
    <property type="project" value="InterPro"/>
</dbReference>
<evidence type="ECO:0000313" key="7">
    <source>
        <dbReference type="Proteomes" id="UP001304419"/>
    </source>
</evidence>
<dbReference type="PANTHER" id="PTHR12935">
    <property type="entry name" value="GAMMA-GLUTAMYLCYCLOTRANSFERASE"/>
    <property type="match status" value="1"/>
</dbReference>
<dbReference type="InterPro" id="IPR013024">
    <property type="entry name" value="GGCT-like"/>
</dbReference>
<dbReference type="PANTHER" id="PTHR12935:SF0">
    <property type="entry name" value="GAMMA-GLUTAMYLCYCLOTRANSFERASE"/>
    <property type="match status" value="1"/>
</dbReference>
<reference evidence="5 7" key="2">
    <citation type="submission" date="2023-10" db="EMBL/GenBank/DDBJ databases">
        <title>To unveil natural product biosynthetic capacity in Pseudoalteromonas.</title>
        <authorList>
            <person name="Wang J."/>
        </authorList>
    </citation>
    <scope>NUCLEOTIDE SEQUENCE [LARGE SCALE GENOMIC DNA]</scope>
    <source>
        <strain evidence="5 7">DSM 15914</strain>
    </source>
</reference>
<evidence type="ECO:0000256" key="1">
    <source>
        <dbReference type="ARBA" id="ARBA00023239"/>
    </source>
</evidence>